<feature type="chain" id="PRO_5046589954" evidence="1">
    <location>
        <begin position="33"/>
        <end position="270"/>
    </location>
</feature>
<evidence type="ECO:0000259" key="2">
    <source>
        <dbReference type="Pfam" id="PF17131"/>
    </source>
</evidence>
<gene>
    <name evidence="3" type="ORF">RQP53_01290</name>
</gene>
<keyword evidence="3" id="KW-0449">Lipoprotein</keyword>
<feature type="signal peptide" evidence="1">
    <location>
        <begin position="1"/>
        <end position="32"/>
    </location>
</feature>
<dbReference type="Pfam" id="PF17131">
    <property type="entry name" value="LolA_like"/>
    <property type="match status" value="1"/>
</dbReference>
<proteinExistence type="predicted"/>
<name>A0ABU3P5Q0_9BURK</name>
<feature type="domain" description="Uncharacterized protein TP-0789" evidence="2">
    <location>
        <begin position="86"/>
        <end position="267"/>
    </location>
</feature>
<organism evidence="3 4">
    <name type="scientific">Roseateles aquae</name>
    <dbReference type="NCBI Taxonomy" id="3077235"/>
    <lineage>
        <taxon>Bacteria</taxon>
        <taxon>Pseudomonadati</taxon>
        <taxon>Pseudomonadota</taxon>
        <taxon>Betaproteobacteria</taxon>
        <taxon>Burkholderiales</taxon>
        <taxon>Sphaerotilaceae</taxon>
        <taxon>Roseateles</taxon>
    </lineage>
</organism>
<accession>A0ABU3P5Q0</accession>
<dbReference type="CDD" id="cd16329">
    <property type="entry name" value="LolA_like"/>
    <property type="match status" value="1"/>
</dbReference>
<dbReference type="PROSITE" id="PS51318">
    <property type="entry name" value="TAT"/>
    <property type="match status" value="1"/>
</dbReference>
<evidence type="ECO:0000313" key="4">
    <source>
        <dbReference type="Proteomes" id="UP001246372"/>
    </source>
</evidence>
<dbReference type="EMBL" id="JAVXZY010000001">
    <property type="protein sequence ID" value="MDT8997904.1"/>
    <property type="molecule type" value="Genomic_DNA"/>
</dbReference>
<reference evidence="3" key="1">
    <citation type="submission" date="2023-09" db="EMBL/GenBank/DDBJ databases">
        <title>Paucibacter sp. APW11 Genome sequencing and assembly.</title>
        <authorList>
            <person name="Kim I."/>
        </authorList>
    </citation>
    <scope>NUCLEOTIDE SEQUENCE</scope>
    <source>
        <strain evidence="3">APW11</strain>
    </source>
</reference>
<keyword evidence="4" id="KW-1185">Reference proteome</keyword>
<comment type="caution">
    <text evidence="3">The sequence shown here is derived from an EMBL/GenBank/DDBJ whole genome shotgun (WGS) entry which is preliminary data.</text>
</comment>
<evidence type="ECO:0000313" key="3">
    <source>
        <dbReference type="EMBL" id="MDT8997904.1"/>
    </source>
</evidence>
<evidence type="ECO:0000256" key="1">
    <source>
        <dbReference type="SAM" id="SignalP"/>
    </source>
</evidence>
<keyword evidence="1" id="KW-0732">Signal</keyword>
<dbReference type="Gene3D" id="2.50.20.10">
    <property type="entry name" value="Lipoprotein localisation LolA/LolB/LppX"/>
    <property type="match status" value="1"/>
</dbReference>
<dbReference type="InterPro" id="IPR006311">
    <property type="entry name" value="TAT_signal"/>
</dbReference>
<dbReference type="RefSeq" id="WP_315648161.1">
    <property type="nucleotide sequence ID" value="NZ_JAVXZY010000001.1"/>
</dbReference>
<dbReference type="Proteomes" id="UP001246372">
    <property type="component" value="Unassembled WGS sequence"/>
</dbReference>
<dbReference type="InterPro" id="IPR033399">
    <property type="entry name" value="TP_0789-like"/>
</dbReference>
<protein>
    <submittedName>
        <fullName evidence="3">Outer membrane lipoprotein-sorting protein</fullName>
    </submittedName>
</protein>
<sequence>MKTPYLARRRHFLTTATALAFTLTFAAPTSQAAEPDASSLIQEAWARYRLGGGTEQESIKLRMERPKQAAELKQLSRWTRFQAHGERVLIRFKAPQEDRGLALLISRDSSAEPSQMWLRMPSWPQARRISADRENRYFGGTDLSFEDNRQLLGEAIAGFQYKLLKSSPEAWQIEATPREGTSSAYAKRRITVSAGSLAVTEILYFDAEGSLLKTQRQEEIKLEPSGRWRAGRVIVDNHKEARRSVFEIEQRQFGAALPERLFSPAGMVEP</sequence>